<dbReference type="GO" id="GO:0005886">
    <property type="term" value="C:plasma membrane"/>
    <property type="evidence" value="ECO:0007669"/>
    <property type="project" value="TreeGrafter"/>
</dbReference>
<keyword evidence="1" id="KW-1133">Transmembrane helix</keyword>
<dbReference type="Pfam" id="PF00873">
    <property type="entry name" value="ACR_tran"/>
    <property type="match status" value="1"/>
</dbReference>
<feature type="transmembrane region" description="Helical" evidence="1">
    <location>
        <begin position="872"/>
        <end position="890"/>
    </location>
</feature>
<sequence length="1052" mass="113990">MWLIHAALRRPITVLIAVIGLALCSILSLMRMPMDIFPNLNMPVIYVAQPYGGMSPSQMEGYLTYYYESNFLYVAGLQSVESKSVENFALLKLTFIPGTDMNQALAQTVSYIERARAYMPQGTVPPFVLRFDAGSVPVGYLVFSSKTRSVDELQDLALNRVRPLFTTLPGVSSPATFGGSSRTIVIHVDRNKLASYRMSTGEVVKALLSGNVIAPAGDVRTGNLDRITPSNAVVSNIEDLANLPVRTGAGPTVFMHDIGTVEDGSDITLGYALVNGHRTVSLPVTKRADASTLTVVHEVKSSLSRFASALPPDVQVSYEFDQSGKVRKSLASLLWEGAIGAFLTGLMVFVFLREWRSSFIVVASIPFAIVAAVTCLWLAHQTINIMTLSGLALAVGILVDEAMVTIENIHRNLQVTDSVPQAVLDGTRQTLVPRMLAMLAILAVFVPSFLMVGVTKALFVPLSLAVGFAMIASFLLSSTFVPVLYIWLNRKMHRDEAESTGHSRFDHFRERYAGWITKLLHRRSLVIVTYLAGAAAILLLLGPQLGREIFPHVPEDQFQLRLRAPAGTRIEVTEQKTLKVLDEIKRLAGPNNVEISIGYVGTYAPSYPVNLVYSWTSGPQEAVLRVQLRPGAHIRIPKLEEQLRAVLAQELPDTALTFESSDIVDQIMDFGSPTPIEVAIQGFNLQADHAYAEKVRAEMAKLAHLRDLHYAQPLDYPSMNVDIDRVRAGQLGLTVDQIARSVETATWSSRFVSRNFWQDPVTGIGYQVQVQVPQNQMQTMDDLASIPLVSGGPSNHPNLGDVAHLSYGQVAGELDRYDMQRVISLTANVQGEDLGRAAEQVDEAIRRAGPPPRGVEVHVRGQVVPMRETLKSLGFGLILAVVAIFLILAANFQSLRLALVAVSTAPAVVCGVVIMLLITGTTLNLQSFMGAIMALGVSVANSILLVTFAESHRKGDGVTATEAAIHGGMTRLRPILMTSIAMIAGMVPMALALSEGGHQTAPLGRAVIGGLAASTLATLFLLPAVFSAVQEKASKHSASLDVTDEHSPYALL</sequence>
<dbReference type="PANTHER" id="PTHR32063">
    <property type="match status" value="1"/>
</dbReference>
<comment type="caution">
    <text evidence="2">The sequence shown here is derived from an EMBL/GenBank/DDBJ whole genome shotgun (WGS) entry which is preliminary data.</text>
</comment>
<dbReference type="PANTHER" id="PTHR32063:SF8">
    <property type="entry name" value="CATION EFFLUX PROTEIN"/>
    <property type="match status" value="1"/>
</dbReference>
<feature type="transmembrane region" description="Helical" evidence="1">
    <location>
        <begin position="12"/>
        <end position="30"/>
    </location>
</feature>
<proteinExistence type="predicted"/>
<feature type="transmembrane region" description="Helical" evidence="1">
    <location>
        <begin position="359"/>
        <end position="379"/>
    </location>
</feature>
<keyword evidence="1" id="KW-0472">Membrane</keyword>
<reference evidence="2" key="1">
    <citation type="journal article" date="2020" name="mSystems">
        <title>Genome- and Community-Level Interaction Insights into Carbon Utilization and Element Cycling Functions of Hydrothermarchaeota in Hydrothermal Sediment.</title>
        <authorList>
            <person name="Zhou Z."/>
            <person name="Liu Y."/>
            <person name="Xu W."/>
            <person name="Pan J."/>
            <person name="Luo Z.H."/>
            <person name="Li M."/>
        </authorList>
    </citation>
    <scope>NUCLEOTIDE SEQUENCE [LARGE SCALE GENOMIC DNA]</scope>
    <source>
        <strain evidence="2">SpSt-855</strain>
    </source>
</reference>
<dbReference type="PRINTS" id="PR00702">
    <property type="entry name" value="ACRIFLAVINRP"/>
</dbReference>
<dbReference type="SUPFAM" id="SSF82693">
    <property type="entry name" value="Multidrug efflux transporter AcrB pore domain, PN1, PN2, PC1 and PC2 subdomains"/>
    <property type="match status" value="2"/>
</dbReference>
<dbReference type="Gene3D" id="3.30.70.1430">
    <property type="entry name" value="Multidrug efflux transporter AcrB pore domain"/>
    <property type="match status" value="2"/>
</dbReference>
<dbReference type="Gene3D" id="3.30.2090.10">
    <property type="entry name" value="Multidrug efflux transporter AcrB TolC docking domain, DN and DC subdomains"/>
    <property type="match status" value="2"/>
</dbReference>
<dbReference type="GO" id="GO:0042910">
    <property type="term" value="F:xenobiotic transmembrane transporter activity"/>
    <property type="evidence" value="ECO:0007669"/>
    <property type="project" value="TreeGrafter"/>
</dbReference>
<feature type="transmembrane region" description="Helical" evidence="1">
    <location>
        <begin position="897"/>
        <end position="919"/>
    </location>
</feature>
<protein>
    <submittedName>
        <fullName evidence="2">Efflux RND transporter permease subunit</fullName>
    </submittedName>
</protein>
<dbReference type="SUPFAM" id="SSF82866">
    <property type="entry name" value="Multidrug efflux transporter AcrB transmembrane domain"/>
    <property type="match status" value="2"/>
</dbReference>
<feature type="transmembrane region" description="Helical" evidence="1">
    <location>
        <begin position="465"/>
        <end position="488"/>
    </location>
</feature>
<evidence type="ECO:0000313" key="2">
    <source>
        <dbReference type="EMBL" id="HGY93281.1"/>
    </source>
</evidence>
<feature type="transmembrane region" description="Helical" evidence="1">
    <location>
        <begin position="436"/>
        <end position="459"/>
    </location>
</feature>
<organism evidence="2">
    <name type="scientific">Acidobacterium capsulatum</name>
    <dbReference type="NCBI Taxonomy" id="33075"/>
    <lineage>
        <taxon>Bacteria</taxon>
        <taxon>Pseudomonadati</taxon>
        <taxon>Acidobacteriota</taxon>
        <taxon>Terriglobia</taxon>
        <taxon>Terriglobales</taxon>
        <taxon>Acidobacteriaceae</taxon>
        <taxon>Acidobacterium</taxon>
    </lineage>
</organism>
<name>A0A7V4XQH9_9BACT</name>
<dbReference type="InterPro" id="IPR027463">
    <property type="entry name" value="AcrB_DN_DC_subdom"/>
</dbReference>
<dbReference type="Gene3D" id="3.30.70.1440">
    <property type="entry name" value="Multidrug efflux transporter AcrB pore domain"/>
    <property type="match status" value="1"/>
</dbReference>
<feature type="transmembrane region" description="Helical" evidence="1">
    <location>
        <begin position="1006"/>
        <end position="1029"/>
    </location>
</feature>
<dbReference type="Gene3D" id="3.30.70.1320">
    <property type="entry name" value="Multidrug efflux transporter AcrB pore domain like"/>
    <property type="match status" value="1"/>
</dbReference>
<feature type="transmembrane region" description="Helical" evidence="1">
    <location>
        <begin position="525"/>
        <end position="545"/>
    </location>
</feature>
<accession>A0A7V4XQH9</accession>
<dbReference type="InterPro" id="IPR001036">
    <property type="entry name" value="Acrflvin-R"/>
</dbReference>
<gene>
    <name evidence="2" type="ORF">ENW50_01115</name>
</gene>
<dbReference type="SUPFAM" id="SSF82714">
    <property type="entry name" value="Multidrug efflux transporter AcrB TolC docking domain, DN and DC subdomains"/>
    <property type="match status" value="2"/>
</dbReference>
<feature type="transmembrane region" description="Helical" evidence="1">
    <location>
        <begin position="975"/>
        <end position="994"/>
    </location>
</feature>
<dbReference type="AlphaFoldDB" id="A0A7V4XQH9"/>
<feature type="transmembrane region" description="Helical" evidence="1">
    <location>
        <begin position="333"/>
        <end position="352"/>
    </location>
</feature>
<feature type="transmembrane region" description="Helical" evidence="1">
    <location>
        <begin position="925"/>
        <end position="946"/>
    </location>
</feature>
<keyword evidence="1" id="KW-0812">Transmembrane</keyword>
<dbReference type="Gene3D" id="1.20.1640.10">
    <property type="entry name" value="Multidrug efflux transporter AcrB transmembrane domain"/>
    <property type="match status" value="2"/>
</dbReference>
<dbReference type="EMBL" id="DTKL01000010">
    <property type="protein sequence ID" value="HGY93281.1"/>
    <property type="molecule type" value="Genomic_DNA"/>
</dbReference>
<evidence type="ECO:0000256" key="1">
    <source>
        <dbReference type="SAM" id="Phobius"/>
    </source>
</evidence>
<feature type="transmembrane region" description="Helical" evidence="1">
    <location>
        <begin position="385"/>
        <end position="404"/>
    </location>
</feature>